<keyword evidence="3" id="KW-1185">Reference proteome</keyword>
<name>A0A1I0BIB6_9FIRM</name>
<organism evidence="2 3">
    <name type="scientific">[Clostridium] aminophilum</name>
    <dbReference type="NCBI Taxonomy" id="1526"/>
    <lineage>
        <taxon>Bacteria</taxon>
        <taxon>Bacillati</taxon>
        <taxon>Bacillota</taxon>
        <taxon>Clostridia</taxon>
        <taxon>Lachnospirales</taxon>
        <taxon>Lachnospiraceae</taxon>
    </lineage>
</organism>
<keyword evidence="2" id="KW-0378">Hydrolase</keyword>
<dbReference type="InterPro" id="IPR013094">
    <property type="entry name" value="AB_hydrolase_3"/>
</dbReference>
<dbReference type="EMBL" id="FOIL01000004">
    <property type="protein sequence ID" value="SET06720.1"/>
    <property type="molecule type" value="Genomic_DNA"/>
</dbReference>
<dbReference type="Proteomes" id="UP000199820">
    <property type="component" value="Unassembled WGS sequence"/>
</dbReference>
<dbReference type="RefSeq" id="WP_074648481.1">
    <property type="nucleotide sequence ID" value="NZ_FOIL01000004.1"/>
</dbReference>
<dbReference type="GO" id="GO:0016787">
    <property type="term" value="F:hydrolase activity"/>
    <property type="evidence" value="ECO:0007669"/>
    <property type="project" value="UniProtKB-KW"/>
</dbReference>
<dbReference type="OrthoDB" id="1698432at2"/>
<proteinExistence type="predicted"/>
<feature type="domain" description="Alpha/beta hydrolase fold-3" evidence="1">
    <location>
        <begin position="106"/>
        <end position="300"/>
    </location>
</feature>
<gene>
    <name evidence="2" type="ORF">SAMN04487771_100464</name>
</gene>
<dbReference type="SUPFAM" id="SSF53474">
    <property type="entry name" value="alpha/beta-Hydrolases"/>
    <property type="match status" value="1"/>
</dbReference>
<dbReference type="AlphaFoldDB" id="A0A1I0BIB6"/>
<accession>A0A1I0BIB6</accession>
<protein>
    <submittedName>
        <fullName evidence="2">Alpha/beta hydrolase fold</fullName>
    </submittedName>
</protein>
<dbReference type="Gene3D" id="3.40.50.1820">
    <property type="entry name" value="alpha/beta hydrolase"/>
    <property type="match status" value="1"/>
</dbReference>
<dbReference type="STRING" id="1526.SAMN02910262_00428"/>
<dbReference type="InterPro" id="IPR029058">
    <property type="entry name" value="AB_hydrolase_fold"/>
</dbReference>
<evidence type="ECO:0000313" key="3">
    <source>
        <dbReference type="Proteomes" id="UP000199820"/>
    </source>
</evidence>
<evidence type="ECO:0000313" key="2">
    <source>
        <dbReference type="EMBL" id="SET06720.1"/>
    </source>
</evidence>
<dbReference type="eggNOG" id="COG0657">
    <property type="taxonomic scope" value="Bacteria"/>
</dbReference>
<dbReference type="Pfam" id="PF07859">
    <property type="entry name" value="Abhydrolase_3"/>
    <property type="match status" value="1"/>
</dbReference>
<evidence type="ECO:0000259" key="1">
    <source>
        <dbReference type="Pfam" id="PF07859"/>
    </source>
</evidence>
<reference evidence="2 3" key="1">
    <citation type="submission" date="2016-10" db="EMBL/GenBank/DDBJ databases">
        <authorList>
            <person name="de Groot N.N."/>
        </authorList>
    </citation>
    <scope>NUCLEOTIDE SEQUENCE [LARGE SCALE GENOMIC DNA]</scope>
    <source>
        <strain evidence="2 3">KH1P1</strain>
    </source>
</reference>
<sequence length="325" mass="37505">MGIRYTLFCALHQMTAGKENRKEAADRLRKMARDPERSFGGWCTDIPSDETFLCSKVRIRSRCGEERRQEIFSCLRMNLTGKMKHRRALLYVAGVNLPRGAQKESVRFARDLGKQSSRDVWYPCYPTMPDYSILDSVEMVLETYRQMLEEYRPEDIAFYGYSLGAMVAISTLGYNNSAFIEGRRKVRLPMPSMLLLVSPAAVPSDGTEWRQMKLLERKDIMMEADYVYMMRDVLCAGRPDVPRFMLSGDRLDTTDFPETYIWYGGDEILSAKKKTWVNDFEVIPDRLHIRTAPGMCHSYCIAVRFPEAQRDYREAVHILSGSGGR</sequence>